<feature type="chain" id="PRO_5016722790" evidence="2">
    <location>
        <begin position="23"/>
        <end position="63"/>
    </location>
</feature>
<evidence type="ECO:0000256" key="1">
    <source>
        <dbReference type="SAM" id="MobiDB-lite"/>
    </source>
</evidence>
<dbReference type="EMBL" id="QFXE01000005">
    <property type="protein sequence ID" value="RDH87594.1"/>
    <property type="molecule type" value="Genomic_DNA"/>
</dbReference>
<organism evidence="3 4">
    <name type="scientific">endosymbiont of Escarpia spicata</name>
    <dbReference type="NCBI Taxonomy" id="2200908"/>
    <lineage>
        <taxon>Bacteria</taxon>
        <taxon>Pseudomonadati</taxon>
        <taxon>Pseudomonadota</taxon>
        <taxon>Gammaproteobacteria</taxon>
        <taxon>sulfur-oxidizing symbionts</taxon>
    </lineage>
</organism>
<dbReference type="PROSITE" id="PS51257">
    <property type="entry name" value="PROKAR_LIPOPROTEIN"/>
    <property type="match status" value="1"/>
</dbReference>
<sequence length="63" mass="6649">MAREVVKAGLFCIFLVSLPALSGCVSLPPEVKAELLEPLTGQPNNFSSEARDSRSSETVGKGN</sequence>
<evidence type="ECO:0000256" key="2">
    <source>
        <dbReference type="SAM" id="SignalP"/>
    </source>
</evidence>
<dbReference type="AlphaFoldDB" id="A0A370DT03"/>
<keyword evidence="4" id="KW-1185">Reference proteome</keyword>
<protein>
    <submittedName>
        <fullName evidence="3">Uncharacterized protein</fullName>
    </submittedName>
</protein>
<comment type="caution">
    <text evidence="3">The sequence shown here is derived from an EMBL/GenBank/DDBJ whole genome shotgun (WGS) entry which is preliminary data.</text>
</comment>
<feature type="region of interest" description="Disordered" evidence="1">
    <location>
        <begin position="39"/>
        <end position="63"/>
    </location>
</feature>
<name>A0A370DT03_9GAMM</name>
<dbReference type="Proteomes" id="UP000254771">
    <property type="component" value="Unassembled WGS sequence"/>
</dbReference>
<reference evidence="3 4" key="1">
    <citation type="journal article" date="2018" name="ISME J.">
        <title>Endosymbiont genomes yield clues of tubeworm success.</title>
        <authorList>
            <person name="Li Y."/>
            <person name="Liles M.R."/>
            <person name="Halanych K.M."/>
        </authorList>
    </citation>
    <scope>NUCLEOTIDE SEQUENCE [LARGE SCALE GENOMIC DNA]</scope>
    <source>
        <strain evidence="3">A1462</strain>
    </source>
</reference>
<accession>A0A370DT03</accession>
<proteinExistence type="predicted"/>
<evidence type="ECO:0000313" key="4">
    <source>
        <dbReference type="Proteomes" id="UP000254771"/>
    </source>
</evidence>
<feature type="signal peptide" evidence="2">
    <location>
        <begin position="1"/>
        <end position="22"/>
    </location>
</feature>
<evidence type="ECO:0000313" key="3">
    <source>
        <dbReference type="EMBL" id="RDH87594.1"/>
    </source>
</evidence>
<keyword evidence="2" id="KW-0732">Signal</keyword>
<gene>
    <name evidence="3" type="ORF">DIZ78_03235</name>
</gene>